<dbReference type="SUPFAM" id="SSF47413">
    <property type="entry name" value="lambda repressor-like DNA-binding domains"/>
    <property type="match status" value="1"/>
</dbReference>
<keyword evidence="3" id="KW-1185">Reference proteome</keyword>
<protein>
    <recommendedName>
        <fullName evidence="1">HTH cro/C1-type domain-containing protein</fullName>
    </recommendedName>
</protein>
<dbReference type="GO" id="GO:0003677">
    <property type="term" value="F:DNA binding"/>
    <property type="evidence" value="ECO:0007669"/>
    <property type="project" value="InterPro"/>
</dbReference>
<dbReference type="InterPro" id="IPR010982">
    <property type="entry name" value="Lambda_DNA-bd_dom_sf"/>
</dbReference>
<dbReference type="InterPro" id="IPR052345">
    <property type="entry name" value="Rad_response_metalloprotease"/>
</dbReference>
<reference evidence="2 3" key="1">
    <citation type="journal article" date="2019" name="Emerg. Microbes Infect.">
        <title>Comprehensive subspecies identification of 175 nontuberculous mycobacteria species based on 7547 genomic profiles.</title>
        <authorList>
            <person name="Matsumoto Y."/>
            <person name="Kinjo T."/>
            <person name="Motooka D."/>
            <person name="Nabeya D."/>
            <person name="Jung N."/>
            <person name="Uechi K."/>
            <person name="Horii T."/>
            <person name="Iida T."/>
            <person name="Fujita J."/>
            <person name="Nakamura S."/>
        </authorList>
    </citation>
    <scope>NUCLEOTIDE SEQUENCE [LARGE SCALE GENOMIC DNA]</scope>
    <source>
        <strain evidence="2 3">JCM 30395</strain>
    </source>
</reference>
<dbReference type="Proteomes" id="UP000466445">
    <property type="component" value="Chromosome"/>
</dbReference>
<evidence type="ECO:0000259" key="1">
    <source>
        <dbReference type="PROSITE" id="PS50943"/>
    </source>
</evidence>
<dbReference type="InterPro" id="IPR001387">
    <property type="entry name" value="Cro/C1-type_HTH"/>
</dbReference>
<dbReference type="PANTHER" id="PTHR43236">
    <property type="entry name" value="ANTITOXIN HIGA1"/>
    <property type="match status" value="1"/>
</dbReference>
<name>A0A7I7SUB5_9MYCO</name>
<dbReference type="CDD" id="cd00093">
    <property type="entry name" value="HTH_XRE"/>
    <property type="match status" value="1"/>
</dbReference>
<gene>
    <name evidence="2" type="ORF">MSAR_37430</name>
</gene>
<proteinExistence type="predicted"/>
<evidence type="ECO:0000313" key="2">
    <source>
        <dbReference type="EMBL" id="BBY60607.1"/>
    </source>
</evidence>
<dbReference type="Pfam" id="PF01381">
    <property type="entry name" value="HTH_3"/>
    <property type="match status" value="1"/>
</dbReference>
<dbReference type="SMART" id="SM00530">
    <property type="entry name" value="HTH_XRE"/>
    <property type="match status" value="1"/>
</dbReference>
<dbReference type="PANTHER" id="PTHR43236:SF1">
    <property type="entry name" value="BLL7220 PROTEIN"/>
    <property type="match status" value="1"/>
</dbReference>
<sequence length="110" mass="12040">MTGLGDVLAIARKARGLTQSELADMVGTTQPTIDRYEAGDRAPEPATVAAMAKAPGVTEQLLIHGNRFRGALAVDAHMRRRKTTKASLWRQMEARPNLLRVHAARLIRAQ</sequence>
<accession>A0A7I7SUB5</accession>
<evidence type="ECO:0000313" key="3">
    <source>
        <dbReference type="Proteomes" id="UP000466445"/>
    </source>
</evidence>
<dbReference type="EMBL" id="AP022595">
    <property type="protein sequence ID" value="BBY60607.1"/>
    <property type="molecule type" value="Genomic_DNA"/>
</dbReference>
<dbReference type="PROSITE" id="PS50943">
    <property type="entry name" value="HTH_CROC1"/>
    <property type="match status" value="1"/>
</dbReference>
<organism evidence="2 3">
    <name type="scientific">Mycolicibacterium sarraceniae</name>
    <dbReference type="NCBI Taxonomy" id="1534348"/>
    <lineage>
        <taxon>Bacteria</taxon>
        <taxon>Bacillati</taxon>
        <taxon>Actinomycetota</taxon>
        <taxon>Actinomycetes</taxon>
        <taxon>Mycobacteriales</taxon>
        <taxon>Mycobacteriaceae</taxon>
        <taxon>Mycolicibacterium</taxon>
    </lineage>
</organism>
<dbReference type="Gene3D" id="1.10.260.40">
    <property type="entry name" value="lambda repressor-like DNA-binding domains"/>
    <property type="match status" value="1"/>
</dbReference>
<dbReference type="KEGG" id="msar:MSAR_37430"/>
<dbReference type="AlphaFoldDB" id="A0A7I7SUB5"/>
<feature type="domain" description="HTH cro/C1-type" evidence="1">
    <location>
        <begin position="8"/>
        <end position="62"/>
    </location>
</feature>